<dbReference type="Gene3D" id="2.40.30.10">
    <property type="entry name" value="Translation factors"/>
    <property type="match status" value="1"/>
</dbReference>
<dbReference type="AlphaFoldDB" id="A0A1G2HUZ1"/>
<sequence length="88" mass="9821">MAKAKKEGKLIGKISHYFSDIKVAVIKLSGVLVQKDEIRIIGGENTDFNQRVASMQIDHKEVKKAKKGDSVGLKVSEKVREGYKVYKS</sequence>
<reference evidence="1 2" key="1">
    <citation type="journal article" date="2016" name="Nat. Commun.">
        <title>Thousands of microbial genomes shed light on interconnected biogeochemical processes in an aquifer system.</title>
        <authorList>
            <person name="Anantharaman K."/>
            <person name="Brown C.T."/>
            <person name="Hug L.A."/>
            <person name="Sharon I."/>
            <person name="Castelle C.J."/>
            <person name="Probst A.J."/>
            <person name="Thomas B.C."/>
            <person name="Singh A."/>
            <person name="Wilkins M.J."/>
            <person name="Karaoz U."/>
            <person name="Brodie E.L."/>
            <person name="Williams K.H."/>
            <person name="Hubbard S.S."/>
            <person name="Banfield J.F."/>
        </authorList>
    </citation>
    <scope>NUCLEOTIDE SEQUENCE [LARGE SCALE GENOMIC DNA]</scope>
</reference>
<comment type="caution">
    <text evidence="1">The sequence shown here is derived from an EMBL/GenBank/DDBJ whole genome shotgun (WGS) entry which is preliminary data.</text>
</comment>
<name>A0A1G2HUZ1_9BACT</name>
<dbReference type="InterPro" id="IPR009000">
    <property type="entry name" value="Transl_B-barrel_sf"/>
</dbReference>
<dbReference type="EMBL" id="MHOQ01000033">
    <property type="protein sequence ID" value="OGZ66051.1"/>
    <property type="molecule type" value="Genomic_DNA"/>
</dbReference>
<organism evidence="1 2">
    <name type="scientific">Candidatus Staskawiczbacteria bacterium RIFCSPHIGHO2_02_FULL_33_16</name>
    <dbReference type="NCBI Taxonomy" id="1802204"/>
    <lineage>
        <taxon>Bacteria</taxon>
        <taxon>Candidatus Staskawicziibacteriota</taxon>
    </lineage>
</organism>
<evidence type="ECO:0008006" key="3">
    <source>
        <dbReference type="Google" id="ProtNLM"/>
    </source>
</evidence>
<accession>A0A1G2HUZ1</accession>
<dbReference type="SUPFAM" id="SSF50447">
    <property type="entry name" value="Translation proteins"/>
    <property type="match status" value="1"/>
</dbReference>
<protein>
    <recommendedName>
        <fullName evidence="3">Translation elongation factor-like protein</fullName>
    </recommendedName>
</protein>
<evidence type="ECO:0000313" key="1">
    <source>
        <dbReference type="EMBL" id="OGZ66051.1"/>
    </source>
</evidence>
<proteinExistence type="predicted"/>
<dbReference type="Proteomes" id="UP000179183">
    <property type="component" value="Unassembled WGS sequence"/>
</dbReference>
<evidence type="ECO:0000313" key="2">
    <source>
        <dbReference type="Proteomes" id="UP000179183"/>
    </source>
</evidence>
<gene>
    <name evidence="1" type="ORF">A3D34_02620</name>
</gene>